<sequence>MKKSILISSAVISAAILLIAQSVLAWSNVTLGMRARPLSSMSQQMIQGESGAPISGWVNPETLAMGFVKSGAASVNKGANIPSWDLSKIFRADGGGQLSANFGGFTKLRAEIYENMPANVWNAPLDNYTGAQTNHPIYSKYFGYTQAPSLLVDRAPVSWSQKFGANIDINTLTFTWPENIKYDNSKLYRFRLIESATIGSQLYSGTVDLMVKPQTGAYANLADTFGPRLRIGASDNNFIEWPTLYKYTQIVNKDIYDIKMKMKDYNQLEQARAEQDRVRALNQTRNQGAVNWIFGSPYFTQGGFTSGGAVAKTIVTAPAYDKNNLIWSDLNIQMPVSPWQDYESSLAKYRVRLMEMQKCNVTVNWSSDWVIDPVTKDRIITYKTAVLPESAWADKAGLTTVVDRVVNVDDIPKNLFGPVIKITKADYDKLSANVHSADANSRSCAFVGITALDSAGNQSWDGLGIFLNQNQATENIQPLANPVSVSNASGSATALTTSISNSTNATANVSAPATSSWTGTSSAQNYNSAGQLVVNQAVARNWVVTTPVSNSASAPVINSAQATAPVSTPVNIPIVNPAPIIPQNINALNNSTPQTDNTLVAPPVVSTGATSQVLTDANGVPLFKLINNFSTPQASVVAMNIRSYLSSLSASSAGKPPAPPVPPIDPNAIKPLVFFTGTN</sequence>
<proteinExistence type="predicted"/>
<dbReference type="Proteomes" id="UP000179245">
    <property type="component" value="Unassembled WGS sequence"/>
</dbReference>
<dbReference type="STRING" id="1802443.A2117_00990"/>
<name>A0A1G2QPR5_9BACT</name>
<evidence type="ECO:0000313" key="2">
    <source>
        <dbReference type="Proteomes" id="UP000179245"/>
    </source>
</evidence>
<reference evidence="1 2" key="1">
    <citation type="journal article" date="2016" name="Nat. Commun.">
        <title>Thousands of microbial genomes shed light on interconnected biogeochemical processes in an aquifer system.</title>
        <authorList>
            <person name="Anantharaman K."/>
            <person name="Brown C.T."/>
            <person name="Hug L.A."/>
            <person name="Sharon I."/>
            <person name="Castelle C.J."/>
            <person name="Probst A.J."/>
            <person name="Thomas B.C."/>
            <person name="Singh A."/>
            <person name="Wilkins M.J."/>
            <person name="Karaoz U."/>
            <person name="Brodie E.L."/>
            <person name="Williams K.H."/>
            <person name="Hubbard S.S."/>
            <person name="Banfield J.F."/>
        </authorList>
    </citation>
    <scope>NUCLEOTIDE SEQUENCE [LARGE SCALE GENOMIC DNA]</scope>
</reference>
<comment type="caution">
    <text evidence="1">The sequence shown here is derived from an EMBL/GenBank/DDBJ whole genome shotgun (WGS) entry which is preliminary data.</text>
</comment>
<evidence type="ECO:0000313" key="1">
    <source>
        <dbReference type="EMBL" id="OHA62600.1"/>
    </source>
</evidence>
<dbReference type="EMBL" id="MHTO01000008">
    <property type="protein sequence ID" value="OHA62600.1"/>
    <property type="molecule type" value="Genomic_DNA"/>
</dbReference>
<organism evidence="1 2">
    <name type="scientific">Candidatus Wildermuthbacteria bacterium GWA2_46_15</name>
    <dbReference type="NCBI Taxonomy" id="1802443"/>
    <lineage>
        <taxon>Bacteria</taxon>
        <taxon>Candidatus Wildermuthiibacteriota</taxon>
    </lineage>
</organism>
<dbReference type="AlphaFoldDB" id="A0A1G2QPR5"/>
<gene>
    <name evidence="1" type="ORF">A2117_00990</name>
</gene>
<protein>
    <submittedName>
        <fullName evidence="1">Uncharacterized protein</fullName>
    </submittedName>
</protein>
<accession>A0A1G2QPR5</accession>